<dbReference type="EMBL" id="CP002360">
    <property type="protein sequence ID" value="AEE95751.1"/>
    <property type="molecule type" value="Genomic_DNA"/>
</dbReference>
<dbReference type="HOGENOM" id="CLU_2538573_0_0_9"/>
<sequence>MLIMSQDGEFLTDVSTGYITFINKYENRFQLCMSLAGNEAAWFYKLGEFPTLEDAQAVLENIAELANAHQIPYVNNIGRNKLC</sequence>
<protein>
    <submittedName>
        <fullName evidence="1">Uncharacterized protein</fullName>
    </submittedName>
</protein>
<evidence type="ECO:0000313" key="2">
    <source>
        <dbReference type="Proteomes" id="UP000008457"/>
    </source>
</evidence>
<dbReference type="RefSeq" id="WP_013780184.1">
    <property type="nucleotide sequence ID" value="NC_015520.1"/>
</dbReference>
<dbReference type="AlphaFoldDB" id="F3ZZE1"/>
<gene>
    <name evidence="1" type="ordered locus">Mahau_0547</name>
</gene>
<dbReference type="Proteomes" id="UP000008457">
    <property type="component" value="Chromosome"/>
</dbReference>
<name>F3ZZE1_MAHA5</name>
<dbReference type="KEGG" id="mas:Mahau_0547"/>
<accession>F3ZZE1</accession>
<reference evidence="2" key="1">
    <citation type="submission" date="2010-11" db="EMBL/GenBank/DDBJ databases">
        <title>The complete genome of Mahella australiensis DSM 15567.</title>
        <authorList>
            <consortium name="US DOE Joint Genome Institute (JGI-PGF)"/>
            <person name="Lucas S."/>
            <person name="Copeland A."/>
            <person name="Lapidus A."/>
            <person name="Bruce D."/>
            <person name="Goodwin L."/>
            <person name="Pitluck S."/>
            <person name="Kyrpides N."/>
            <person name="Mavromatis K."/>
            <person name="Pagani I."/>
            <person name="Ivanova N."/>
            <person name="Teshima H."/>
            <person name="Brettin T."/>
            <person name="Detter J.C."/>
            <person name="Han C."/>
            <person name="Tapia R."/>
            <person name="Land M."/>
            <person name="Hauser L."/>
            <person name="Markowitz V."/>
            <person name="Cheng J.-F."/>
            <person name="Hugenholtz P."/>
            <person name="Woyke T."/>
            <person name="Wu D."/>
            <person name="Spring S."/>
            <person name="Pukall R."/>
            <person name="Steenblock K."/>
            <person name="Schneider S."/>
            <person name="Klenk H.-P."/>
            <person name="Eisen J.A."/>
        </authorList>
    </citation>
    <scope>NUCLEOTIDE SEQUENCE [LARGE SCALE GENOMIC DNA]</scope>
    <source>
        <strain evidence="2">DSM 15567 / CIP 107919 / 50-1 BON</strain>
    </source>
</reference>
<organism evidence="1 2">
    <name type="scientific">Mahella australiensis (strain DSM 15567 / CIP 107919 / 50-1 BON)</name>
    <dbReference type="NCBI Taxonomy" id="697281"/>
    <lineage>
        <taxon>Bacteria</taxon>
        <taxon>Bacillati</taxon>
        <taxon>Bacillota</taxon>
        <taxon>Clostridia</taxon>
        <taxon>Thermoanaerobacterales</taxon>
        <taxon>Thermoanaerobacterales Family IV. Incertae Sedis</taxon>
        <taxon>Mahella</taxon>
    </lineage>
</organism>
<reference evidence="1 2" key="2">
    <citation type="journal article" date="2011" name="Stand. Genomic Sci.">
        <title>Complete genome sequence of Mahella australiensis type strain (50-1 BON).</title>
        <authorList>
            <person name="Sikorski J."/>
            <person name="Teshima H."/>
            <person name="Nolan M."/>
            <person name="Lucas S."/>
            <person name="Hammon N."/>
            <person name="Deshpande S."/>
            <person name="Cheng J.F."/>
            <person name="Pitluck S."/>
            <person name="Liolios K."/>
            <person name="Pagani I."/>
            <person name="Ivanova N."/>
            <person name="Huntemann M."/>
            <person name="Mavromatis K."/>
            <person name="Ovchinikova G."/>
            <person name="Pati A."/>
            <person name="Tapia R."/>
            <person name="Han C."/>
            <person name="Goodwin L."/>
            <person name="Chen A."/>
            <person name="Palaniappan K."/>
            <person name="Land M."/>
            <person name="Hauser L."/>
            <person name="Ngatchou-Djao O.D."/>
            <person name="Rohde M."/>
            <person name="Pukall R."/>
            <person name="Spring S."/>
            <person name="Abt B."/>
            <person name="Goker M."/>
            <person name="Detter J.C."/>
            <person name="Woyke T."/>
            <person name="Bristow J."/>
            <person name="Markowitz V."/>
            <person name="Hugenholtz P."/>
            <person name="Eisen J.A."/>
            <person name="Kyrpides N.C."/>
            <person name="Klenk H.P."/>
            <person name="Lapidus A."/>
        </authorList>
    </citation>
    <scope>NUCLEOTIDE SEQUENCE [LARGE SCALE GENOMIC DNA]</scope>
    <source>
        <strain evidence="2">DSM 15567 / CIP 107919 / 50-1 BON</strain>
    </source>
</reference>
<keyword evidence="2" id="KW-1185">Reference proteome</keyword>
<dbReference type="STRING" id="697281.Mahau_0547"/>
<evidence type="ECO:0000313" key="1">
    <source>
        <dbReference type="EMBL" id="AEE95751.1"/>
    </source>
</evidence>
<proteinExistence type="predicted"/>